<accession>A0A0C2WC44</accession>
<dbReference type="Pfam" id="PF23445">
    <property type="entry name" value="WHD_SNRNP200"/>
    <property type="match status" value="1"/>
</dbReference>
<protein>
    <recommendedName>
        <fullName evidence="5">Helicase ATP-binding domain-containing protein</fullName>
    </recommendedName>
</protein>
<organism evidence="6 7">
    <name type="scientific">Amanita muscaria (strain Koide BX008)</name>
    <dbReference type="NCBI Taxonomy" id="946122"/>
    <lineage>
        <taxon>Eukaryota</taxon>
        <taxon>Fungi</taxon>
        <taxon>Dikarya</taxon>
        <taxon>Basidiomycota</taxon>
        <taxon>Agaricomycotina</taxon>
        <taxon>Agaricomycetes</taxon>
        <taxon>Agaricomycetidae</taxon>
        <taxon>Agaricales</taxon>
        <taxon>Pluteineae</taxon>
        <taxon>Amanitaceae</taxon>
        <taxon>Amanita</taxon>
    </lineage>
</organism>
<keyword evidence="3" id="KW-0347">Helicase</keyword>
<dbReference type="InterPro" id="IPR027417">
    <property type="entry name" value="P-loop_NTPase"/>
</dbReference>
<dbReference type="PANTHER" id="PTHR47961:SF4">
    <property type="entry name" value="ACTIVATING SIGNAL COINTEGRATOR 1 COMPLEX SUBUNIT 3"/>
    <property type="match status" value="1"/>
</dbReference>
<dbReference type="InterPro" id="IPR011545">
    <property type="entry name" value="DEAD/DEAH_box_helicase_dom"/>
</dbReference>
<feature type="domain" description="Helicase ATP-binding" evidence="5">
    <location>
        <begin position="305"/>
        <end position="481"/>
    </location>
</feature>
<dbReference type="FunFam" id="1.10.10.10:FF:000024">
    <property type="entry name" value="U5 small nuclear ribonucleoprotein helicase"/>
    <property type="match status" value="1"/>
</dbReference>
<proteinExistence type="predicted"/>
<dbReference type="InterPro" id="IPR057842">
    <property type="entry name" value="WH_MER3"/>
</dbReference>
<gene>
    <name evidence="6" type="ORF">M378DRAFT_28806</name>
</gene>
<evidence type="ECO:0000313" key="7">
    <source>
        <dbReference type="Proteomes" id="UP000054549"/>
    </source>
</evidence>
<dbReference type="STRING" id="946122.A0A0C2WC44"/>
<dbReference type="SUPFAM" id="SSF52540">
    <property type="entry name" value="P-loop containing nucleoside triphosphate hydrolases"/>
    <property type="match status" value="2"/>
</dbReference>
<dbReference type="Pfam" id="PF00270">
    <property type="entry name" value="DEAD"/>
    <property type="match status" value="1"/>
</dbReference>
<dbReference type="GO" id="GO:0004386">
    <property type="term" value="F:helicase activity"/>
    <property type="evidence" value="ECO:0007669"/>
    <property type="project" value="UniProtKB-KW"/>
</dbReference>
<reference evidence="6 7" key="1">
    <citation type="submission" date="2014-04" db="EMBL/GenBank/DDBJ databases">
        <title>Evolutionary Origins and Diversification of the Mycorrhizal Mutualists.</title>
        <authorList>
            <consortium name="DOE Joint Genome Institute"/>
            <consortium name="Mycorrhizal Genomics Consortium"/>
            <person name="Kohler A."/>
            <person name="Kuo A."/>
            <person name="Nagy L.G."/>
            <person name="Floudas D."/>
            <person name="Copeland A."/>
            <person name="Barry K.W."/>
            <person name="Cichocki N."/>
            <person name="Veneault-Fourrey C."/>
            <person name="LaButti K."/>
            <person name="Lindquist E.A."/>
            <person name="Lipzen A."/>
            <person name="Lundell T."/>
            <person name="Morin E."/>
            <person name="Murat C."/>
            <person name="Riley R."/>
            <person name="Ohm R."/>
            <person name="Sun H."/>
            <person name="Tunlid A."/>
            <person name="Henrissat B."/>
            <person name="Grigoriev I.V."/>
            <person name="Hibbett D.S."/>
            <person name="Martin F."/>
        </authorList>
    </citation>
    <scope>NUCLEOTIDE SEQUENCE [LARGE SCALE GENOMIC DNA]</scope>
    <source>
        <strain evidence="6 7">Koide BX008</strain>
    </source>
</reference>
<keyword evidence="2" id="KW-0378">Hydrolase</keyword>
<keyword evidence="7" id="KW-1185">Reference proteome</keyword>
<dbReference type="InterPro" id="IPR014001">
    <property type="entry name" value="Helicase_ATP-bd"/>
</dbReference>
<name>A0A0C2WC44_AMAMK</name>
<dbReference type="PROSITE" id="PS51192">
    <property type="entry name" value="HELICASE_ATP_BIND_1"/>
    <property type="match status" value="1"/>
</dbReference>
<dbReference type="FunFam" id="3.40.50.300:FF:000254">
    <property type="entry name" value="U5 small nuclear ribonucleoprotein helicase"/>
    <property type="match status" value="1"/>
</dbReference>
<keyword evidence="1" id="KW-0547">Nucleotide-binding</keyword>
<dbReference type="GO" id="GO:0016787">
    <property type="term" value="F:hydrolase activity"/>
    <property type="evidence" value="ECO:0007669"/>
    <property type="project" value="UniProtKB-KW"/>
</dbReference>
<dbReference type="PANTHER" id="PTHR47961">
    <property type="entry name" value="DNA POLYMERASE THETA, PUTATIVE (AFU_ORTHOLOGUE AFUA_1G05260)-RELATED"/>
    <property type="match status" value="1"/>
</dbReference>
<dbReference type="HOGENOM" id="CLU_382611_0_0_1"/>
<dbReference type="Gene3D" id="3.40.50.300">
    <property type="entry name" value="P-loop containing nucleotide triphosphate hydrolases"/>
    <property type="match status" value="2"/>
</dbReference>
<dbReference type="AlphaFoldDB" id="A0A0C2WC44"/>
<dbReference type="FunFam" id="3.40.50.300:FF:000368">
    <property type="entry name" value="U5 small nuclear ribonucleoprotein 200 kDa helicase"/>
    <property type="match status" value="1"/>
</dbReference>
<dbReference type="Proteomes" id="UP000054549">
    <property type="component" value="Unassembled WGS sequence"/>
</dbReference>
<dbReference type="InParanoid" id="A0A0C2WC44"/>
<dbReference type="InterPro" id="IPR050474">
    <property type="entry name" value="Hel308_SKI2-like"/>
</dbReference>
<dbReference type="CDD" id="cd18021">
    <property type="entry name" value="DEXHc_Brr2_2"/>
    <property type="match status" value="1"/>
</dbReference>
<evidence type="ECO:0000313" key="6">
    <source>
        <dbReference type="EMBL" id="KIL54146.1"/>
    </source>
</evidence>
<dbReference type="SMART" id="SM00487">
    <property type="entry name" value="DEXDc"/>
    <property type="match status" value="1"/>
</dbReference>
<dbReference type="GO" id="GO:0005634">
    <property type="term" value="C:nucleus"/>
    <property type="evidence" value="ECO:0007669"/>
    <property type="project" value="TreeGrafter"/>
</dbReference>
<dbReference type="Gene3D" id="1.10.10.10">
    <property type="entry name" value="Winged helix-like DNA-binding domain superfamily/Winged helix DNA-binding domain"/>
    <property type="match status" value="1"/>
</dbReference>
<dbReference type="GO" id="GO:0005524">
    <property type="term" value="F:ATP binding"/>
    <property type="evidence" value="ECO:0007669"/>
    <property type="project" value="UniProtKB-KW"/>
</dbReference>
<keyword evidence="4" id="KW-0067">ATP-binding</keyword>
<dbReference type="EMBL" id="KN818915">
    <property type="protein sequence ID" value="KIL54146.1"/>
    <property type="molecule type" value="Genomic_DNA"/>
</dbReference>
<evidence type="ECO:0000259" key="5">
    <source>
        <dbReference type="PROSITE" id="PS51192"/>
    </source>
</evidence>
<evidence type="ECO:0000256" key="1">
    <source>
        <dbReference type="ARBA" id="ARBA00022741"/>
    </source>
</evidence>
<evidence type="ECO:0000256" key="4">
    <source>
        <dbReference type="ARBA" id="ARBA00022840"/>
    </source>
</evidence>
<dbReference type="GO" id="GO:0003676">
    <property type="term" value="F:nucleic acid binding"/>
    <property type="evidence" value="ECO:0007669"/>
    <property type="project" value="InterPro"/>
</dbReference>
<dbReference type="OrthoDB" id="5575at2759"/>
<dbReference type="InterPro" id="IPR036388">
    <property type="entry name" value="WH-like_DNA-bd_sf"/>
</dbReference>
<evidence type="ECO:0000256" key="3">
    <source>
        <dbReference type="ARBA" id="ARBA00022806"/>
    </source>
</evidence>
<evidence type="ECO:0000256" key="2">
    <source>
        <dbReference type="ARBA" id="ARBA00022801"/>
    </source>
</evidence>
<sequence length="723" mass="81693">MPGLMLLMLPAKKRAETSTAGAAASFGYADIIEATQDVERLNYRPRTAETRRTSSFCLPFMDFWETSHRTLYVQQRTWCWRRSKMKESNIFGQLVSLAKKITDYGDEDVATDMEKKDAEIDDELGVAVVFDDEEQEDVDDGVEIKDEVGEEELVIADNLNAEIVLGIIRNRDEAVQWLGYTYLYVRMLKSPSLYSVGVDYQQDDGGALIQKRADIYERSSGRFQSTELGRIATVFALSNEFKLDKQRDARFSVLLPEVARRSKLASNTPLDLQPLPLSALHNKEFEAIYSNSIQTLNKIQTQVFQALYTTDKNVFIGAPTGSGKTICAEFVLLRPWSKREQPRAVCIEPYQDMVDMKVAEWKVKFSKLQGGKEIVSLTGETSADLRLLEKGDDIVCTPTQWDVISRRWCQQKNVQSIGLLIADEVQLVGGEVGPTYEVIISRTRYVSAQTENKTRIVACGVSLANACDLGEWIGAPSQAIFNFSPGARPLDMDIHIQSFQISRFPSSSLMIAMSKPAYLAIVEYSPTKPVILFLTHCTADEQPDRLLNVDLKSLQLHLDHLSDKGLVETLKHGIAYYHEALSKQDKPIVQRLFESGAIQVLVASKDIAWSLPVTSYMVVIMGVQYFEGKEHRYVDYPVMDVLQMMGRACRPTEDDISRCVLMCQQTRKDFYRKFLAEGLPIVSHLPTHMFHDYFLAEIAADDAESKLLQLAQRQPPTLIRSPF</sequence>